<name>A0A291DZL1_9ENTR</name>
<dbReference type="EMBL" id="UAVU01000010">
    <property type="protein sequence ID" value="SQC93133.1"/>
    <property type="molecule type" value="Genomic_DNA"/>
</dbReference>
<evidence type="ECO:0000313" key="5">
    <source>
        <dbReference type="Proteomes" id="UP000251197"/>
    </source>
</evidence>
<organism evidence="2 4">
    <name type="scientific">Cedecea neteri</name>
    <dbReference type="NCBI Taxonomy" id="158822"/>
    <lineage>
        <taxon>Bacteria</taxon>
        <taxon>Pseudomonadati</taxon>
        <taxon>Pseudomonadota</taxon>
        <taxon>Gammaproteobacteria</taxon>
        <taxon>Enterobacterales</taxon>
        <taxon>Enterobacteriaceae</taxon>
        <taxon>Cedecea</taxon>
    </lineage>
</organism>
<evidence type="ECO:0008006" key="6">
    <source>
        <dbReference type="Google" id="ProtNLM"/>
    </source>
</evidence>
<dbReference type="Proteomes" id="UP000251197">
    <property type="component" value="Unassembled WGS sequence"/>
</dbReference>
<proteinExistence type="predicted"/>
<dbReference type="RefSeq" id="WP_061273949.1">
    <property type="nucleotide sequence ID" value="NZ_CP023525.1"/>
</dbReference>
<protein>
    <recommendedName>
        <fullName evidence="6">Fimbrial protein</fullName>
    </recommendedName>
</protein>
<reference evidence="2 4" key="1">
    <citation type="submission" date="2017-09" db="EMBL/GenBank/DDBJ databases">
        <title>FDA dAtabase for Regulatory Grade micrObial Sequences (FDA-ARGOS): Supporting development and validation of Infectious Disease Dx tests.</title>
        <authorList>
            <person name="Minogue T."/>
            <person name="Wolcott M."/>
            <person name="Wasieloski L."/>
            <person name="Aguilar W."/>
            <person name="Moore D."/>
            <person name="Tallon L."/>
            <person name="Sadzewicz L."/>
            <person name="Ott S."/>
            <person name="Zhao X."/>
            <person name="Nagaraj S."/>
            <person name="Vavikolanu K."/>
            <person name="Aluvathingal J."/>
            <person name="Nadendla S."/>
            <person name="Sichtig H."/>
        </authorList>
    </citation>
    <scope>NUCLEOTIDE SEQUENCE [LARGE SCALE GENOMIC DNA]</scope>
    <source>
        <strain evidence="2 4">FDAARGOS_392</strain>
    </source>
</reference>
<dbReference type="AlphaFoldDB" id="A0A291DZL1"/>
<evidence type="ECO:0000256" key="1">
    <source>
        <dbReference type="SAM" id="SignalP"/>
    </source>
</evidence>
<accession>A0A291DZL1</accession>
<feature type="chain" id="PRO_5036034823" description="Fimbrial protein" evidence="1">
    <location>
        <begin position="23"/>
        <end position="179"/>
    </location>
</feature>
<evidence type="ECO:0000313" key="2">
    <source>
        <dbReference type="EMBL" id="ATF93008.1"/>
    </source>
</evidence>
<evidence type="ECO:0000313" key="3">
    <source>
        <dbReference type="EMBL" id="SQC93133.1"/>
    </source>
</evidence>
<gene>
    <name evidence="2" type="ORF">CO704_13275</name>
    <name evidence="3" type="ORF">NCTC12120_06247</name>
</gene>
<dbReference type="Proteomes" id="UP000217979">
    <property type="component" value="Chromosome"/>
</dbReference>
<keyword evidence="1" id="KW-0732">Signal</keyword>
<dbReference type="EMBL" id="CP023525">
    <property type="protein sequence ID" value="ATF93008.1"/>
    <property type="molecule type" value="Genomic_DNA"/>
</dbReference>
<reference evidence="3 5" key="2">
    <citation type="submission" date="2018-06" db="EMBL/GenBank/DDBJ databases">
        <authorList>
            <consortium name="Pathogen Informatics"/>
            <person name="Doyle S."/>
        </authorList>
    </citation>
    <scope>NUCLEOTIDE SEQUENCE [LARGE SCALE GENOMIC DNA]</scope>
    <source>
        <strain evidence="3 5">NCTC12120</strain>
    </source>
</reference>
<feature type="signal peptide" evidence="1">
    <location>
        <begin position="1"/>
        <end position="22"/>
    </location>
</feature>
<evidence type="ECO:0000313" key="4">
    <source>
        <dbReference type="Proteomes" id="UP000217979"/>
    </source>
</evidence>
<sequence>MLNKSLIALGTLGLVFAGNASAVTFIDNLRAEAQAKVTVKQDSQVMIRASNISRKLPENGGELKGKKFFRLEISSLDSNVKVSLAGGGETLIQGDGTVYSAPRQEDGTKLIGVVEDKYLGNIETDPLYLPATANKTTGASAVLIPGGTVYLLDINGADVSQNVMPGQYTFNFVAQAYTE</sequence>